<reference evidence="1 2" key="2">
    <citation type="journal article" date="2022" name="Mol. Ecol. Resour.">
        <title>The genomes of chicory, endive, great burdock and yacon provide insights into Asteraceae paleo-polyploidization history and plant inulin production.</title>
        <authorList>
            <person name="Fan W."/>
            <person name="Wang S."/>
            <person name="Wang H."/>
            <person name="Wang A."/>
            <person name="Jiang F."/>
            <person name="Liu H."/>
            <person name="Zhao H."/>
            <person name="Xu D."/>
            <person name="Zhang Y."/>
        </authorList>
    </citation>
    <scope>NUCLEOTIDE SEQUENCE [LARGE SCALE GENOMIC DNA]</scope>
    <source>
        <strain evidence="2">cv. Yunnan</strain>
        <tissue evidence="1">Leaves</tissue>
    </source>
</reference>
<gene>
    <name evidence="1" type="ORF">L1987_80650</name>
</gene>
<accession>A0ACB8YN99</accession>
<evidence type="ECO:0000313" key="1">
    <source>
        <dbReference type="EMBL" id="KAI3686960.1"/>
    </source>
</evidence>
<keyword evidence="2" id="KW-1185">Reference proteome</keyword>
<dbReference type="EMBL" id="CM042044">
    <property type="protein sequence ID" value="KAI3686960.1"/>
    <property type="molecule type" value="Genomic_DNA"/>
</dbReference>
<reference evidence="2" key="1">
    <citation type="journal article" date="2022" name="Mol. Ecol. Resour.">
        <title>The genomes of chicory, endive, great burdock and yacon provide insights into Asteraceae palaeo-polyploidization history and plant inulin production.</title>
        <authorList>
            <person name="Fan W."/>
            <person name="Wang S."/>
            <person name="Wang H."/>
            <person name="Wang A."/>
            <person name="Jiang F."/>
            <person name="Liu H."/>
            <person name="Zhao H."/>
            <person name="Xu D."/>
            <person name="Zhang Y."/>
        </authorList>
    </citation>
    <scope>NUCLEOTIDE SEQUENCE [LARGE SCALE GENOMIC DNA]</scope>
    <source>
        <strain evidence="2">cv. Yunnan</strain>
    </source>
</reference>
<comment type="caution">
    <text evidence="1">The sequence shown here is derived from an EMBL/GenBank/DDBJ whole genome shotgun (WGS) entry which is preliminary data.</text>
</comment>
<dbReference type="Proteomes" id="UP001056120">
    <property type="component" value="Linkage Group LG27"/>
</dbReference>
<sequence>MDRRGKHEYLVICGKKDLRNLSCVSFFYTYTPIYFSLSSLISLAVGYQQALEQSIFKGCYCLVWFRR</sequence>
<organism evidence="1 2">
    <name type="scientific">Smallanthus sonchifolius</name>
    <dbReference type="NCBI Taxonomy" id="185202"/>
    <lineage>
        <taxon>Eukaryota</taxon>
        <taxon>Viridiplantae</taxon>
        <taxon>Streptophyta</taxon>
        <taxon>Embryophyta</taxon>
        <taxon>Tracheophyta</taxon>
        <taxon>Spermatophyta</taxon>
        <taxon>Magnoliopsida</taxon>
        <taxon>eudicotyledons</taxon>
        <taxon>Gunneridae</taxon>
        <taxon>Pentapetalae</taxon>
        <taxon>asterids</taxon>
        <taxon>campanulids</taxon>
        <taxon>Asterales</taxon>
        <taxon>Asteraceae</taxon>
        <taxon>Asteroideae</taxon>
        <taxon>Heliantheae alliance</taxon>
        <taxon>Millerieae</taxon>
        <taxon>Smallanthus</taxon>
    </lineage>
</organism>
<protein>
    <submittedName>
        <fullName evidence="1">Uncharacterized protein</fullName>
    </submittedName>
</protein>
<proteinExistence type="predicted"/>
<evidence type="ECO:0000313" key="2">
    <source>
        <dbReference type="Proteomes" id="UP001056120"/>
    </source>
</evidence>
<name>A0ACB8YN99_9ASTR</name>